<accession>A0A4U6QER6</accession>
<comment type="caution">
    <text evidence="1">The sequence shown here is derived from an EMBL/GenBank/DDBJ whole genome shotgun (WGS) entry which is preliminary data.</text>
</comment>
<dbReference type="Proteomes" id="UP000306985">
    <property type="component" value="Unassembled WGS sequence"/>
</dbReference>
<keyword evidence="2" id="KW-1185">Reference proteome</keyword>
<name>A0A4U6QER6_9ACTN</name>
<protein>
    <recommendedName>
        <fullName evidence="3">(2Fe-2S) ferredoxin domain-containing protein</fullName>
    </recommendedName>
</protein>
<dbReference type="EMBL" id="SZZH01000003">
    <property type="protein sequence ID" value="TKV58734.1"/>
    <property type="molecule type" value="Genomic_DNA"/>
</dbReference>
<dbReference type="RefSeq" id="WP_137450393.1">
    <property type="nucleotide sequence ID" value="NZ_SZZH01000003.1"/>
</dbReference>
<proteinExistence type="predicted"/>
<organism evidence="1 2">
    <name type="scientific">Nakamurella flava</name>
    <dbReference type="NCBI Taxonomy" id="2576308"/>
    <lineage>
        <taxon>Bacteria</taxon>
        <taxon>Bacillati</taxon>
        <taxon>Actinomycetota</taxon>
        <taxon>Actinomycetes</taxon>
        <taxon>Nakamurellales</taxon>
        <taxon>Nakamurellaceae</taxon>
        <taxon>Nakamurella</taxon>
    </lineage>
</organism>
<evidence type="ECO:0000313" key="2">
    <source>
        <dbReference type="Proteomes" id="UP000306985"/>
    </source>
</evidence>
<reference evidence="1 2" key="1">
    <citation type="submission" date="2019-05" db="EMBL/GenBank/DDBJ databases">
        <title>Nakamurella sp. N5BH11, whole genome shotgun sequence.</title>
        <authorList>
            <person name="Tuo L."/>
        </authorList>
    </citation>
    <scope>NUCLEOTIDE SEQUENCE [LARGE SCALE GENOMIC DNA]</scope>
    <source>
        <strain evidence="1 2">N5BH11</strain>
    </source>
</reference>
<evidence type="ECO:0008006" key="3">
    <source>
        <dbReference type="Google" id="ProtNLM"/>
    </source>
</evidence>
<gene>
    <name evidence="1" type="ORF">FDO65_14555</name>
</gene>
<dbReference type="AlphaFoldDB" id="A0A4U6QER6"/>
<evidence type="ECO:0000313" key="1">
    <source>
        <dbReference type="EMBL" id="TKV58734.1"/>
    </source>
</evidence>
<sequence length="137" mass="13896">MTATDPTGPGKPSGERCLAVVYCTGAGCRAGDISPAHRGTGAAALRAATRERAHAVLVAAPCLRRCQPGGTAAVGWATVADGSIRWTTPPVVVDGLEGGGGIDGRSRSRVVADWIRNGAPDPARLPDSLITTPTRSV</sequence>